<dbReference type="CDD" id="cd08168">
    <property type="entry name" value="Cytochrom_C3"/>
    <property type="match status" value="1"/>
</dbReference>
<dbReference type="InterPro" id="IPR036280">
    <property type="entry name" value="Multihaem_cyt_sf"/>
</dbReference>
<feature type="transmembrane region" description="Helical" evidence="1">
    <location>
        <begin position="12"/>
        <end position="35"/>
    </location>
</feature>
<dbReference type="InterPro" id="IPR029467">
    <property type="entry name" value="Cyt_c7-like"/>
</dbReference>
<sequence length="229" mass="25262">MENRERFQFPAWTNKVVTLLGGVATIAGIYVVLIVNYGASPKTISAGYAPTQEIPFSHKLHAGELKMDCRYCHNTVEKAAHAAIPPTATCLNCHTGVDEKGNVAKAAVRTDSEHLKPLHESAATGLPVKWTRVHDLPDYVYFNHSAHVTSGVSCVSCHGRVDQMDVVRQVEPLSMSWCLDCHRNPTPHLRPLDKVTDLAWTPENPLETGAEIQKEHSIHPSTNCSTCHR</sequence>
<dbReference type="EMBL" id="CP036281">
    <property type="protein sequence ID" value="QDU80806.1"/>
    <property type="molecule type" value="Genomic_DNA"/>
</dbReference>
<gene>
    <name evidence="3" type="ORF">Pla110_25410</name>
</gene>
<accession>A0A518CNK1</accession>
<evidence type="ECO:0000313" key="4">
    <source>
        <dbReference type="Proteomes" id="UP000317178"/>
    </source>
</evidence>
<reference evidence="3 4" key="1">
    <citation type="submission" date="2019-02" db="EMBL/GenBank/DDBJ databases">
        <title>Deep-cultivation of Planctomycetes and their phenomic and genomic characterization uncovers novel biology.</title>
        <authorList>
            <person name="Wiegand S."/>
            <person name="Jogler M."/>
            <person name="Boedeker C."/>
            <person name="Pinto D."/>
            <person name="Vollmers J."/>
            <person name="Rivas-Marin E."/>
            <person name="Kohn T."/>
            <person name="Peeters S.H."/>
            <person name="Heuer A."/>
            <person name="Rast P."/>
            <person name="Oberbeckmann S."/>
            <person name="Bunk B."/>
            <person name="Jeske O."/>
            <person name="Meyerdierks A."/>
            <person name="Storesund J.E."/>
            <person name="Kallscheuer N."/>
            <person name="Luecker S."/>
            <person name="Lage O.M."/>
            <person name="Pohl T."/>
            <person name="Merkel B.J."/>
            <person name="Hornburger P."/>
            <person name="Mueller R.-W."/>
            <person name="Bruemmer F."/>
            <person name="Labrenz M."/>
            <person name="Spormann A.M."/>
            <person name="Op den Camp H."/>
            <person name="Overmann J."/>
            <person name="Amann R."/>
            <person name="Jetten M.S.M."/>
            <person name="Mascher T."/>
            <person name="Medema M.H."/>
            <person name="Devos D.P."/>
            <person name="Kaster A.-K."/>
            <person name="Ovreas L."/>
            <person name="Rohde M."/>
            <person name="Galperin M.Y."/>
            <person name="Jogler C."/>
        </authorList>
    </citation>
    <scope>NUCLEOTIDE SEQUENCE [LARGE SCALE GENOMIC DNA]</scope>
    <source>
        <strain evidence="3 4">Pla110</strain>
    </source>
</reference>
<dbReference type="OrthoDB" id="9814800at2"/>
<keyword evidence="1" id="KW-1133">Transmembrane helix</keyword>
<proteinExistence type="predicted"/>
<evidence type="ECO:0000256" key="1">
    <source>
        <dbReference type="SAM" id="Phobius"/>
    </source>
</evidence>
<name>A0A518CNK1_9PLAN</name>
<organism evidence="3 4">
    <name type="scientific">Polystyrenella longa</name>
    <dbReference type="NCBI Taxonomy" id="2528007"/>
    <lineage>
        <taxon>Bacteria</taxon>
        <taxon>Pseudomonadati</taxon>
        <taxon>Planctomycetota</taxon>
        <taxon>Planctomycetia</taxon>
        <taxon>Planctomycetales</taxon>
        <taxon>Planctomycetaceae</taxon>
        <taxon>Polystyrenella</taxon>
    </lineage>
</organism>
<dbReference type="PANTHER" id="PTHR39425">
    <property type="entry name" value="LIPOPROTEIN CYTOCHROME C"/>
    <property type="match status" value="1"/>
</dbReference>
<evidence type="ECO:0000259" key="2">
    <source>
        <dbReference type="Pfam" id="PF14522"/>
    </source>
</evidence>
<dbReference type="Proteomes" id="UP000317178">
    <property type="component" value="Chromosome"/>
</dbReference>
<dbReference type="AlphaFoldDB" id="A0A518CNK1"/>
<evidence type="ECO:0000313" key="3">
    <source>
        <dbReference type="EMBL" id="QDU80806.1"/>
    </source>
</evidence>
<keyword evidence="4" id="KW-1185">Reference proteome</keyword>
<feature type="domain" description="Cytochrome c7-like" evidence="2">
    <location>
        <begin position="140"/>
        <end position="229"/>
    </location>
</feature>
<dbReference type="Pfam" id="PF14522">
    <property type="entry name" value="Cytochrome_C7"/>
    <property type="match status" value="1"/>
</dbReference>
<dbReference type="SUPFAM" id="SSF48695">
    <property type="entry name" value="Multiheme cytochromes"/>
    <property type="match status" value="1"/>
</dbReference>
<dbReference type="Gene3D" id="3.90.10.10">
    <property type="entry name" value="Cytochrome C3"/>
    <property type="match status" value="2"/>
</dbReference>
<protein>
    <submittedName>
        <fullName evidence="3">Class III cytochrome C family protein</fullName>
    </submittedName>
</protein>
<dbReference type="RefSeq" id="WP_144999695.1">
    <property type="nucleotide sequence ID" value="NZ_CP036281.1"/>
</dbReference>
<dbReference type="KEGG" id="plon:Pla110_25410"/>
<dbReference type="PANTHER" id="PTHR39425:SF1">
    <property type="entry name" value="CYTOCHROME C7-LIKE DOMAIN-CONTAINING PROTEIN"/>
    <property type="match status" value="1"/>
</dbReference>
<keyword evidence="1" id="KW-0472">Membrane</keyword>
<keyword evidence="1" id="KW-0812">Transmembrane</keyword>